<evidence type="ECO:0000313" key="5">
    <source>
        <dbReference type="EMBL" id="MBC1937891.1"/>
    </source>
</evidence>
<dbReference type="InterPro" id="IPR019887">
    <property type="entry name" value="Tscrpt_reg_AsnC/Lrp_C"/>
</dbReference>
<dbReference type="GO" id="GO:0005829">
    <property type="term" value="C:cytosol"/>
    <property type="evidence" value="ECO:0007669"/>
    <property type="project" value="TreeGrafter"/>
</dbReference>
<keyword evidence="3" id="KW-0804">Transcription</keyword>
<dbReference type="Pfam" id="PF13404">
    <property type="entry name" value="HTH_AsnC-type"/>
    <property type="match status" value="1"/>
</dbReference>
<dbReference type="PANTHER" id="PTHR30154">
    <property type="entry name" value="LEUCINE-RESPONSIVE REGULATORY PROTEIN"/>
    <property type="match status" value="1"/>
</dbReference>
<dbReference type="PANTHER" id="PTHR30154:SF55">
    <property type="entry name" value="HTH-TYPE TRANSCRIPTIONAL REGULATOR LRPB"/>
    <property type="match status" value="1"/>
</dbReference>
<comment type="caution">
    <text evidence="5">The sequence shown here is derived from an EMBL/GenBank/DDBJ whole genome shotgun (WGS) entry which is preliminary data.</text>
</comment>
<dbReference type="GO" id="GO:0043200">
    <property type="term" value="P:response to amino acid"/>
    <property type="evidence" value="ECO:0007669"/>
    <property type="project" value="TreeGrafter"/>
</dbReference>
<dbReference type="InterPro" id="IPR036388">
    <property type="entry name" value="WH-like_DNA-bd_sf"/>
</dbReference>
<accession>A0A7X0Y6G9</accession>
<gene>
    <name evidence="5" type="ORF">HCA69_16130</name>
</gene>
<evidence type="ECO:0000259" key="4">
    <source>
        <dbReference type="PROSITE" id="PS50956"/>
    </source>
</evidence>
<evidence type="ECO:0000256" key="3">
    <source>
        <dbReference type="ARBA" id="ARBA00023163"/>
    </source>
</evidence>
<feature type="domain" description="HTH asnC-type" evidence="4">
    <location>
        <begin position="1"/>
        <end position="72"/>
    </location>
</feature>
<dbReference type="GO" id="GO:0043565">
    <property type="term" value="F:sequence-specific DNA binding"/>
    <property type="evidence" value="ECO:0007669"/>
    <property type="project" value="InterPro"/>
</dbReference>
<dbReference type="AlphaFoldDB" id="A0A7X0Y6G9"/>
<dbReference type="Gene3D" id="3.30.70.920">
    <property type="match status" value="1"/>
</dbReference>
<dbReference type="SUPFAM" id="SSF54909">
    <property type="entry name" value="Dimeric alpha+beta barrel"/>
    <property type="match status" value="1"/>
</dbReference>
<protein>
    <submittedName>
        <fullName evidence="5">AsnC family transcriptional regulator</fullName>
    </submittedName>
</protein>
<dbReference type="Proteomes" id="UP000535908">
    <property type="component" value="Unassembled WGS sequence"/>
</dbReference>
<dbReference type="Pfam" id="PF01037">
    <property type="entry name" value="AsnC_trans_reg"/>
    <property type="match status" value="1"/>
</dbReference>
<proteinExistence type="predicted"/>
<dbReference type="InterPro" id="IPR000485">
    <property type="entry name" value="AsnC-type_HTH_dom"/>
</dbReference>
<sequence>MDHIDEKILRILKENSRLSWKDVGEQVFMTGQSVGLRVQQLQDNKTIQKFTIQQSYPHLQIILFYMSTSAFKEFEDLVKSYDQIIEFNKTTGDTCYMIKSCFDNETLDTFLQQLLPFGRYKINQVLKTII</sequence>
<dbReference type="PROSITE" id="PS50956">
    <property type="entry name" value="HTH_ASNC_2"/>
    <property type="match status" value="1"/>
</dbReference>
<evidence type="ECO:0000256" key="2">
    <source>
        <dbReference type="ARBA" id="ARBA00023125"/>
    </source>
</evidence>
<dbReference type="Gene3D" id="1.10.10.10">
    <property type="entry name" value="Winged helix-like DNA-binding domain superfamily/Winged helix DNA-binding domain"/>
    <property type="match status" value="1"/>
</dbReference>
<dbReference type="EMBL" id="JAARWN010000028">
    <property type="protein sequence ID" value="MBC1937891.1"/>
    <property type="molecule type" value="Genomic_DNA"/>
</dbReference>
<evidence type="ECO:0000256" key="1">
    <source>
        <dbReference type="ARBA" id="ARBA00023015"/>
    </source>
</evidence>
<keyword evidence="1" id="KW-0805">Transcription regulation</keyword>
<dbReference type="InterPro" id="IPR019888">
    <property type="entry name" value="Tscrpt_reg_AsnC-like"/>
</dbReference>
<dbReference type="SUPFAM" id="SSF46785">
    <property type="entry name" value="Winged helix' DNA-binding domain"/>
    <property type="match status" value="1"/>
</dbReference>
<dbReference type="SMART" id="SM00344">
    <property type="entry name" value="HTH_ASNC"/>
    <property type="match status" value="1"/>
</dbReference>
<dbReference type="RefSeq" id="WP_036067848.1">
    <property type="nucleotide sequence ID" value="NZ_JAARWN010000028.1"/>
</dbReference>
<organism evidence="5 6">
    <name type="scientific">Listeria grandensis</name>
    <dbReference type="NCBI Taxonomy" id="1494963"/>
    <lineage>
        <taxon>Bacteria</taxon>
        <taxon>Bacillati</taxon>
        <taxon>Bacillota</taxon>
        <taxon>Bacilli</taxon>
        <taxon>Bacillales</taxon>
        <taxon>Listeriaceae</taxon>
        <taxon>Listeria</taxon>
    </lineage>
</organism>
<evidence type="ECO:0000313" key="6">
    <source>
        <dbReference type="Proteomes" id="UP000535908"/>
    </source>
</evidence>
<dbReference type="InterPro" id="IPR011008">
    <property type="entry name" value="Dimeric_a/b-barrel"/>
</dbReference>
<dbReference type="InterPro" id="IPR036390">
    <property type="entry name" value="WH_DNA-bd_sf"/>
</dbReference>
<keyword evidence="2" id="KW-0238">DNA-binding</keyword>
<name>A0A7X0Y6G9_9LIST</name>
<reference evidence="5 6" key="1">
    <citation type="submission" date="2020-03" db="EMBL/GenBank/DDBJ databases">
        <title>Soil Listeria distribution.</title>
        <authorList>
            <person name="Liao J."/>
            <person name="Wiedmann M."/>
        </authorList>
    </citation>
    <scope>NUCLEOTIDE SEQUENCE [LARGE SCALE GENOMIC DNA]</scope>
    <source>
        <strain evidence="5 6">FSL L7-0741</strain>
    </source>
</reference>